<organism evidence="13">
    <name type="scientific">Harpegnathos saltator</name>
    <name type="common">Jerdon's jumping ant</name>
    <dbReference type="NCBI Taxonomy" id="610380"/>
    <lineage>
        <taxon>Eukaryota</taxon>
        <taxon>Metazoa</taxon>
        <taxon>Ecdysozoa</taxon>
        <taxon>Arthropoda</taxon>
        <taxon>Hexapoda</taxon>
        <taxon>Insecta</taxon>
        <taxon>Pterygota</taxon>
        <taxon>Neoptera</taxon>
        <taxon>Endopterygota</taxon>
        <taxon>Hymenoptera</taxon>
        <taxon>Apocrita</taxon>
        <taxon>Aculeata</taxon>
        <taxon>Formicoidea</taxon>
        <taxon>Formicidae</taxon>
        <taxon>Ponerinae</taxon>
        <taxon>Ponerini</taxon>
        <taxon>Harpegnathos</taxon>
    </lineage>
</organism>
<comment type="subcellular location">
    <subcellularLocation>
        <location evidence="1">Cytoplasm</location>
        <location evidence="1">Cytoskeleton</location>
        <location evidence="1">Spindle</location>
    </subcellularLocation>
</comment>
<evidence type="ECO:0000256" key="8">
    <source>
        <dbReference type="ARBA" id="ARBA00023212"/>
    </source>
</evidence>
<keyword evidence="5" id="KW-0493">Microtubule</keyword>
<dbReference type="STRING" id="610380.E2BCC5"/>
<dbReference type="OMA" id="QWILYDE"/>
<sequence>MSITSRMLYNKLCGLRPDLSSRITPEILSEICDDPNTQPFLKWFFENVHFTNVLSSEEIILKNTLSDESNEWLEDEVLDAALEEATRDCPELLHLVDLDDTYKEDLFEEYEILKDCYKEDKEYLNSLKHSIINLKEVDNRLDDDIEEAETLLHKEQIETEKLYENCSVVLKEFDRDNCQFSKDVDSLLNIYANATKNQGDTVLWSQMPIDLFIKQVELYNHYLGIHIRKQFESVNKEEQDEDSDYASLINNSREKQVDERMHELISCKTNLRNSKIEEINADIQVESYIAMLQSIRDIYNSGILKVPGNNEIEANKVNKDYMAETQYEPTNSFKPISYEISTNYEEISANVQELQADVTKIRNQFKERMKADASFEREKDILWQRFLADPDTLKMKYEEAKQRVDDSHFGDTVESKPSF</sequence>
<protein>
    <recommendedName>
        <fullName evidence="11">HAUS augmin-like complex subunit 3 N-terminal domain-containing protein</fullName>
    </recommendedName>
</protein>
<keyword evidence="9" id="KW-0131">Cell cycle</keyword>
<dbReference type="Proteomes" id="UP000008237">
    <property type="component" value="Unassembled WGS sequence"/>
</dbReference>
<keyword evidence="7 10" id="KW-0175">Coiled coil</keyword>
<evidence type="ECO:0000256" key="10">
    <source>
        <dbReference type="SAM" id="Coils"/>
    </source>
</evidence>
<feature type="domain" description="HAUS augmin-like complex subunit 3 N-terminal" evidence="11">
    <location>
        <begin position="33"/>
        <end position="272"/>
    </location>
</feature>
<evidence type="ECO:0000256" key="1">
    <source>
        <dbReference type="ARBA" id="ARBA00004186"/>
    </source>
</evidence>
<feature type="coiled-coil region" evidence="10">
    <location>
        <begin position="134"/>
        <end position="165"/>
    </location>
</feature>
<dbReference type="OrthoDB" id="2159690at2759"/>
<evidence type="ECO:0000256" key="5">
    <source>
        <dbReference type="ARBA" id="ARBA00022701"/>
    </source>
</evidence>
<dbReference type="GO" id="GO:0005819">
    <property type="term" value="C:spindle"/>
    <property type="evidence" value="ECO:0007669"/>
    <property type="project" value="UniProtKB-SubCell"/>
</dbReference>
<keyword evidence="4" id="KW-0132">Cell division</keyword>
<reference evidence="12 13" key="1">
    <citation type="journal article" date="2010" name="Science">
        <title>Genomic comparison of the ants Camponotus floridanus and Harpegnathos saltator.</title>
        <authorList>
            <person name="Bonasio R."/>
            <person name="Zhang G."/>
            <person name="Ye C."/>
            <person name="Mutti N.S."/>
            <person name="Fang X."/>
            <person name="Qin N."/>
            <person name="Donahue G."/>
            <person name="Yang P."/>
            <person name="Li Q."/>
            <person name="Li C."/>
            <person name="Zhang P."/>
            <person name="Huang Z."/>
            <person name="Berger S.L."/>
            <person name="Reinberg D."/>
            <person name="Wang J."/>
            <person name="Liebig J."/>
        </authorList>
    </citation>
    <scope>NUCLEOTIDE SEQUENCE [LARGE SCALE GENOMIC DNA]</scope>
    <source>
        <strain evidence="12 13">R22 G/1</strain>
    </source>
</reference>
<evidence type="ECO:0000256" key="4">
    <source>
        <dbReference type="ARBA" id="ARBA00022618"/>
    </source>
</evidence>
<evidence type="ECO:0000256" key="6">
    <source>
        <dbReference type="ARBA" id="ARBA00022776"/>
    </source>
</evidence>
<dbReference type="GO" id="GO:0051301">
    <property type="term" value="P:cell division"/>
    <property type="evidence" value="ECO:0007669"/>
    <property type="project" value="UniProtKB-KW"/>
</dbReference>
<keyword evidence="6" id="KW-0498">Mitosis</keyword>
<evidence type="ECO:0000256" key="9">
    <source>
        <dbReference type="ARBA" id="ARBA00023306"/>
    </source>
</evidence>
<accession>E2BCC5</accession>
<evidence type="ECO:0000256" key="3">
    <source>
        <dbReference type="ARBA" id="ARBA00022490"/>
    </source>
</evidence>
<name>E2BCC5_HARSA</name>
<dbReference type="EMBL" id="GL447257">
    <property type="protein sequence ID" value="EFN86661.1"/>
    <property type="molecule type" value="Genomic_DNA"/>
</dbReference>
<keyword evidence="8" id="KW-0206">Cytoskeleton</keyword>
<dbReference type="Pfam" id="PF14932">
    <property type="entry name" value="HAUS-augmin3"/>
    <property type="match status" value="1"/>
</dbReference>
<evidence type="ECO:0000313" key="12">
    <source>
        <dbReference type="EMBL" id="EFN86661.1"/>
    </source>
</evidence>
<proteinExistence type="inferred from homology"/>
<comment type="similarity">
    <text evidence="2">Belongs to the HAUS3 family.</text>
</comment>
<evidence type="ECO:0000256" key="7">
    <source>
        <dbReference type="ARBA" id="ARBA00023054"/>
    </source>
</evidence>
<dbReference type="InterPro" id="IPR032733">
    <property type="entry name" value="HAUS3_N"/>
</dbReference>
<dbReference type="AlphaFoldDB" id="E2BCC5"/>
<dbReference type="InParanoid" id="E2BCC5"/>
<gene>
    <name evidence="12" type="ORF">EAI_03694</name>
</gene>
<evidence type="ECO:0000256" key="2">
    <source>
        <dbReference type="ARBA" id="ARBA00009645"/>
    </source>
</evidence>
<keyword evidence="3" id="KW-0963">Cytoplasm</keyword>
<evidence type="ECO:0000259" key="11">
    <source>
        <dbReference type="Pfam" id="PF14932"/>
    </source>
</evidence>
<dbReference type="GO" id="GO:0005874">
    <property type="term" value="C:microtubule"/>
    <property type="evidence" value="ECO:0007669"/>
    <property type="project" value="UniProtKB-KW"/>
</dbReference>
<keyword evidence="13" id="KW-1185">Reference proteome</keyword>
<evidence type="ECO:0000313" key="13">
    <source>
        <dbReference type="Proteomes" id="UP000008237"/>
    </source>
</evidence>